<evidence type="ECO:0000313" key="2">
    <source>
        <dbReference type="EMBL" id="KRK39522.1"/>
    </source>
</evidence>
<dbReference type="STRING" id="357278.IV61_GL001636"/>
<sequence length="141" mass="16429">MKDRNVISWAIISMFGFLVINFLMSRTFVGLATSMSEFWRSTFLAIALYAVTIVLAALDWKPSFYLMGLVIALYTLSLISVLITMWSYDKATFMIRVLMSAGSIAVMVINAYWLVLALRLRKRERDKRDRERFRHQNEVDK</sequence>
<feature type="transmembrane region" description="Helical" evidence="1">
    <location>
        <begin position="93"/>
        <end position="118"/>
    </location>
</feature>
<name>A0A0R1H7C1_9LACO</name>
<protein>
    <submittedName>
        <fullName evidence="2">Uncharacterized protein</fullName>
    </submittedName>
</protein>
<dbReference type="AlphaFoldDB" id="A0A0R1H7C1"/>
<evidence type="ECO:0000256" key="1">
    <source>
        <dbReference type="SAM" id="Phobius"/>
    </source>
</evidence>
<dbReference type="eggNOG" id="ENOG5030A5T">
    <property type="taxonomic scope" value="Bacteria"/>
</dbReference>
<keyword evidence="1" id="KW-0472">Membrane</keyword>
<organism evidence="2 3">
    <name type="scientific">Levilactobacillus parabrevis ATCC 53295</name>
    <dbReference type="NCBI Taxonomy" id="1267003"/>
    <lineage>
        <taxon>Bacteria</taxon>
        <taxon>Bacillati</taxon>
        <taxon>Bacillota</taxon>
        <taxon>Bacilli</taxon>
        <taxon>Lactobacillales</taxon>
        <taxon>Lactobacillaceae</taxon>
        <taxon>Levilactobacillus</taxon>
    </lineage>
</organism>
<gene>
    <name evidence="2" type="ORF">FD07_GL000696</name>
</gene>
<dbReference type="EMBL" id="AZCZ01000002">
    <property type="protein sequence ID" value="KRK39522.1"/>
    <property type="molecule type" value="Genomic_DNA"/>
</dbReference>
<feature type="transmembrane region" description="Helical" evidence="1">
    <location>
        <begin position="38"/>
        <end position="58"/>
    </location>
</feature>
<dbReference type="OrthoDB" id="2294210at2"/>
<reference evidence="2 3" key="1">
    <citation type="journal article" date="2015" name="Genome Announc.">
        <title>Expanding the biotechnology potential of lactobacilli through comparative genomics of 213 strains and associated genera.</title>
        <authorList>
            <person name="Sun Z."/>
            <person name="Harris H.M."/>
            <person name="McCann A."/>
            <person name="Guo C."/>
            <person name="Argimon S."/>
            <person name="Zhang W."/>
            <person name="Yang X."/>
            <person name="Jeffery I.B."/>
            <person name="Cooney J.C."/>
            <person name="Kagawa T.F."/>
            <person name="Liu W."/>
            <person name="Song Y."/>
            <person name="Salvetti E."/>
            <person name="Wrobel A."/>
            <person name="Rasinkangas P."/>
            <person name="Parkhill J."/>
            <person name="Rea M.C."/>
            <person name="O'Sullivan O."/>
            <person name="Ritari J."/>
            <person name="Douillard F.P."/>
            <person name="Paul Ross R."/>
            <person name="Yang R."/>
            <person name="Briner A.E."/>
            <person name="Felis G.E."/>
            <person name="de Vos W.M."/>
            <person name="Barrangou R."/>
            <person name="Klaenhammer T.R."/>
            <person name="Caufield P.W."/>
            <person name="Cui Y."/>
            <person name="Zhang H."/>
            <person name="O'Toole P.W."/>
        </authorList>
    </citation>
    <scope>NUCLEOTIDE SEQUENCE [LARGE SCALE GENOMIC DNA]</scope>
    <source>
        <strain evidence="2 3">ATCC 53295</strain>
    </source>
</reference>
<keyword evidence="1" id="KW-1133">Transmembrane helix</keyword>
<comment type="caution">
    <text evidence="2">The sequence shown here is derived from an EMBL/GenBank/DDBJ whole genome shotgun (WGS) entry which is preliminary data.</text>
</comment>
<keyword evidence="1" id="KW-0812">Transmembrane</keyword>
<evidence type="ECO:0000313" key="3">
    <source>
        <dbReference type="Proteomes" id="UP000051176"/>
    </source>
</evidence>
<dbReference type="RefSeq" id="WP_020089099.1">
    <property type="nucleotide sequence ID" value="NZ_AZCZ01000002.1"/>
</dbReference>
<proteinExistence type="predicted"/>
<dbReference type="Proteomes" id="UP000051176">
    <property type="component" value="Unassembled WGS sequence"/>
</dbReference>
<feature type="transmembrane region" description="Helical" evidence="1">
    <location>
        <begin position="65"/>
        <end position="87"/>
    </location>
</feature>
<dbReference type="PATRIC" id="fig|1267003.4.peg.739"/>
<feature type="transmembrane region" description="Helical" evidence="1">
    <location>
        <begin position="7"/>
        <end position="32"/>
    </location>
</feature>
<keyword evidence="3" id="KW-1185">Reference proteome</keyword>
<accession>A0A0R1H7C1</accession>